<dbReference type="GO" id="GO:0046872">
    <property type="term" value="F:metal ion binding"/>
    <property type="evidence" value="ECO:0007669"/>
    <property type="project" value="UniProtKB-KW"/>
</dbReference>
<dbReference type="AlphaFoldDB" id="K6ZT12"/>
<dbReference type="STRING" id="1129793.GPLA_1052"/>
<dbReference type="Pfam" id="PF13669">
    <property type="entry name" value="Glyoxalase_4"/>
    <property type="match status" value="1"/>
</dbReference>
<gene>
    <name evidence="3" type="ORF">GPLA_1052</name>
</gene>
<protein>
    <recommendedName>
        <fullName evidence="2">VOC domain-containing protein</fullName>
    </recommendedName>
</protein>
<dbReference type="Proteomes" id="UP000006322">
    <property type="component" value="Unassembled WGS sequence"/>
</dbReference>
<comment type="caution">
    <text evidence="3">The sequence shown here is derived from an EMBL/GenBank/DDBJ whole genome shotgun (WGS) entry which is preliminary data.</text>
</comment>
<dbReference type="PANTHER" id="PTHR43048:SF3">
    <property type="entry name" value="METHYLMALONYL-COA EPIMERASE, MITOCHONDRIAL"/>
    <property type="match status" value="1"/>
</dbReference>
<reference evidence="4" key="1">
    <citation type="journal article" date="2014" name="Environ. Microbiol.">
        <title>Comparative genomics of the marine bacterial genus Glaciecola reveals the high degree of genomic diversity and genomic characteristic for cold adaptation.</title>
        <authorList>
            <person name="Qin Q.L."/>
            <person name="Xie B.B."/>
            <person name="Yu Y."/>
            <person name="Shu Y.L."/>
            <person name="Rong J.C."/>
            <person name="Zhang Y.J."/>
            <person name="Zhao D.L."/>
            <person name="Chen X.L."/>
            <person name="Zhang X.Y."/>
            <person name="Chen B."/>
            <person name="Zhou B.C."/>
            <person name="Zhang Y.Z."/>
        </authorList>
    </citation>
    <scope>NUCLEOTIDE SEQUENCE [LARGE SCALE GENOMIC DNA]</scope>
    <source>
        <strain evidence="4">LMG 21857</strain>
    </source>
</reference>
<proteinExistence type="predicted"/>
<dbReference type="InterPro" id="IPR037523">
    <property type="entry name" value="VOC_core"/>
</dbReference>
<dbReference type="GO" id="GO:0046491">
    <property type="term" value="P:L-methylmalonyl-CoA metabolic process"/>
    <property type="evidence" value="ECO:0007669"/>
    <property type="project" value="TreeGrafter"/>
</dbReference>
<accession>K6ZT12</accession>
<keyword evidence="1" id="KW-0479">Metal-binding</keyword>
<evidence type="ECO:0000256" key="1">
    <source>
        <dbReference type="ARBA" id="ARBA00022723"/>
    </source>
</evidence>
<dbReference type="EMBL" id="BAER01000024">
    <property type="protein sequence ID" value="GAC31968.1"/>
    <property type="molecule type" value="Genomic_DNA"/>
</dbReference>
<dbReference type="InterPro" id="IPR051785">
    <property type="entry name" value="MMCE/EMCE_epimerase"/>
</dbReference>
<dbReference type="SUPFAM" id="SSF54593">
    <property type="entry name" value="Glyoxalase/Bleomycin resistance protein/Dihydroxybiphenyl dioxygenase"/>
    <property type="match status" value="1"/>
</dbReference>
<evidence type="ECO:0000313" key="4">
    <source>
        <dbReference type="Proteomes" id="UP000006322"/>
    </source>
</evidence>
<feature type="domain" description="VOC" evidence="2">
    <location>
        <begin position="6"/>
        <end position="134"/>
    </location>
</feature>
<dbReference type="OrthoDB" id="6322212at2"/>
<name>K6ZT12_9ALTE</name>
<sequence>MNHIRSIHHINYLVKDINQALPYFTRLFDCQPIVEALSGRNVTTARFPVGDAWLVLVQPLNEHGEVARILAKRGEGLFLLSFGVDDLSSTLDALVERGIAPDAKGPRTGLDNWSVHDIECPLSLAFTLQLCQPS</sequence>
<evidence type="ECO:0000313" key="3">
    <source>
        <dbReference type="EMBL" id="GAC31968.1"/>
    </source>
</evidence>
<dbReference type="PANTHER" id="PTHR43048">
    <property type="entry name" value="METHYLMALONYL-COA EPIMERASE"/>
    <property type="match status" value="1"/>
</dbReference>
<evidence type="ECO:0000259" key="2">
    <source>
        <dbReference type="PROSITE" id="PS51819"/>
    </source>
</evidence>
<dbReference type="GO" id="GO:0004493">
    <property type="term" value="F:methylmalonyl-CoA epimerase activity"/>
    <property type="evidence" value="ECO:0007669"/>
    <property type="project" value="TreeGrafter"/>
</dbReference>
<dbReference type="InterPro" id="IPR029068">
    <property type="entry name" value="Glyas_Bleomycin-R_OHBP_Dase"/>
</dbReference>
<dbReference type="RefSeq" id="WP_007103772.1">
    <property type="nucleotide sequence ID" value="NZ_BAER01000024.1"/>
</dbReference>
<dbReference type="PROSITE" id="PS51819">
    <property type="entry name" value="VOC"/>
    <property type="match status" value="1"/>
</dbReference>
<organism evidence="3 4">
    <name type="scientific">Paraglaciecola polaris LMG 21857</name>
    <dbReference type="NCBI Taxonomy" id="1129793"/>
    <lineage>
        <taxon>Bacteria</taxon>
        <taxon>Pseudomonadati</taxon>
        <taxon>Pseudomonadota</taxon>
        <taxon>Gammaproteobacteria</taxon>
        <taxon>Alteromonadales</taxon>
        <taxon>Alteromonadaceae</taxon>
        <taxon>Paraglaciecola</taxon>
    </lineage>
</organism>
<dbReference type="Gene3D" id="3.10.180.10">
    <property type="entry name" value="2,3-Dihydroxybiphenyl 1,2-Dioxygenase, domain 1"/>
    <property type="match status" value="1"/>
</dbReference>
<keyword evidence="4" id="KW-1185">Reference proteome</keyword>